<proteinExistence type="predicted"/>
<gene>
    <name evidence="2" type="ORF">HPB48_023314</name>
</gene>
<comment type="caution">
    <text evidence="2">The sequence shown here is derived from an EMBL/GenBank/DDBJ whole genome shotgun (WGS) entry which is preliminary data.</text>
</comment>
<accession>A0A9J6H513</accession>
<dbReference type="Pfam" id="PF21787">
    <property type="entry name" value="TNP-like_RNaseH_N"/>
    <property type="match status" value="1"/>
</dbReference>
<evidence type="ECO:0000259" key="1">
    <source>
        <dbReference type="Pfam" id="PF21787"/>
    </source>
</evidence>
<name>A0A9J6H513_HAELO</name>
<dbReference type="VEuPathDB" id="VectorBase:HLOH_058226"/>
<dbReference type="InterPro" id="IPR048365">
    <property type="entry name" value="TNP-like_RNaseH_N"/>
</dbReference>
<dbReference type="OrthoDB" id="6436418at2759"/>
<dbReference type="EMBL" id="JABSTR010000276">
    <property type="protein sequence ID" value="KAH9382755.1"/>
    <property type="molecule type" value="Genomic_DNA"/>
</dbReference>
<reference evidence="2 3" key="1">
    <citation type="journal article" date="2020" name="Cell">
        <title>Large-Scale Comparative Analyses of Tick Genomes Elucidate Their Genetic Diversity and Vector Capacities.</title>
        <authorList>
            <consortium name="Tick Genome and Microbiome Consortium (TIGMIC)"/>
            <person name="Jia N."/>
            <person name="Wang J."/>
            <person name="Shi W."/>
            <person name="Du L."/>
            <person name="Sun Y."/>
            <person name="Zhan W."/>
            <person name="Jiang J.F."/>
            <person name="Wang Q."/>
            <person name="Zhang B."/>
            <person name="Ji P."/>
            <person name="Bell-Sakyi L."/>
            <person name="Cui X.M."/>
            <person name="Yuan T.T."/>
            <person name="Jiang B.G."/>
            <person name="Yang W.F."/>
            <person name="Lam T.T."/>
            <person name="Chang Q.C."/>
            <person name="Ding S.J."/>
            <person name="Wang X.J."/>
            <person name="Zhu J.G."/>
            <person name="Ruan X.D."/>
            <person name="Zhao L."/>
            <person name="Wei J.T."/>
            <person name="Ye R.Z."/>
            <person name="Que T.C."/>
            <person name="Du C.H."/>
            <person name="Zhou Y.H."/>
            <person name="Cheng J.X."/>
            <person name="Dai P.F."/>
            <person name="Guo W.B."/>
            <person name="Han X.H."/>
            <person name="Huang E.J."/>
            <person name="Li L.F."/>
            <person name="Wei W."/>
            <person name="Gao Y.C."/>
            <person name="Liu J.Z."/>
            <person name="Shao H.Z."/>
            <person name="Wang X."/>
            <person name="Wang C.C."/>
            <person name="Yang T.C."/>
            <person name="Huo Q.B."/>
            <person name="Li W."/>
            <person name="Chen H.Y."/>
            <person name="Chen S.E."/>
            <person name="Zhou L.G."/>
            <person name="Ni X.B."/>
            <person name="Tian J.H."/>
            <person name="Sheng Y."/>
            <person name="Liu T."/>
            <person name="Pan Y.S."/>
            <person name="Xia L.Y."/>
            <person name="Li J."/>
            <person name="Zhao F."/>
            <person name="Cao W.C."/>
        </authorList>
    </citation>
    <scope>NUCLEOTIDE SEQUENCE [LARGE SCALE GENOMIC DNA]</scope>
    <source>
        <strain evidence="2">HaeL-2018</strain>
    </source>
</reference>
<dbReference type="AlphaFoldDB" id="A0A9J6H513"/>
<organism evidence="2 3">
    <name type="scientific">Haemaphysalis longicornis</name>
    <name type="common">Bush tick</name>
    <dbReference type="NCBI Taxonomy" id="44386"/>
    <lineage>
        <taxon>Eukaryota</taxon>
        <taxon>Metazoa</taxon>
        <taxon>Ecdysozoa</taxon>
        <taxon>Arthropoda</taxon>
        <taxon>Chelicerata</taxon>
        <taxon>Arachnida</taxon>
        <taxon>Acari</taxon>
        <taxon>Parasitiformes</taxon>
        <taxon>Ixodida</taxon>
        <taxon>Ixodoidea</taxon>
        <taxon>Ixodidae</taxon>
        <taxon>Haemaphysalinae</taxon>
        <taxon>Haemaphysalis</taxon>
    </lineage>
</organism>
<protein>
    <recommendedName>
        <fullName evidence="1">Transposable element P transposase-like RNase H domain-containing protein</fullName>
    </recommendedName>
</protein>
<evidence type="ECO:0000313" key="2">
    <source>
        <dbReference type="EMBL" id="KAH9382755.1"/>
    </source>
</evidence>
<keyword evidence="3" id="KW-1185">Reference proteome</keyword>
<evidence type="ECO:0000313" key="3">
    <source>
        <dbReference type="Proteomes" id="UP000821853"/>
    </source>
</evidence>
<sequence length="115" mass="12753">MATETFLSYAKRVVNSYKEHEQTVTLMIDEVHLQSCFDQKAGFVTGAAANSSNPAETAHIFMIQSLLSSNKNVVHILPVAQINSEVLHGFFRKLITDLEASGGIWFQGHGTDMRQ</sequence>
<dbReference type="Proteomes" id="UP000821853">
    <property type="component" value="Unassembled WGS sequence"/>
</dbReference>
<feature type="domain" description="Transposable element P transposase-like RNase H" evidence="1">
    <location>
        <begin position="4"/>
        <end position="102"/>
    </location>
</feature>